<proteinExistence type="predicted"/>
<gene>
    <name evidence="2" type="ORF">CAC42_3055</name>
</gene>
<keyword evidence="3" id="KW-1185">Reference proteome</keyword>
<feature type="compositionally biased region" description="Low complexity" evidence="1">
    <location>
        <begin position="1"/>
        <end position="25"/>
    </location>
</feature>
<dbReference type="EMBL" id="NKHZ01000049">
    <property type="protein sequence ID" value="PNS17660.1"/>
    <property type="molecule type" value="Genomic_DNA"/>
</dbReference>
<comment type="caution">
    <text evidence="2">The sequence shown here is derived from an EMBL/GenBank/DDBJ whole genome shotgun (WGS) entry which is preliminary data.</text>
</comment>
<dbReference type="AlphaFoldDB" id="A0A2K1QRU6"/>
<reference evidence="2 3" key="1">
    <citation type="submission" date="2017-06" db="EMBL/GenBank/DDBJ databases">
        <title>Draft genome sequence of a variant of Elsinoe murrayae.</title>
        <authorList>
            <person name="Cheng Q."/>
        </authorList>
    </citation>
    <scope>NUCLEOTIDE SEQUENCE [LARGE SCALE GENOMIC DNA]</scope>
    <source>
        <strain evidence="2 3">CQ-2017a</strain>
    </source>
</reference>
<accession>A0A2K1QRU6</accession>
<name>A0A2K1QRU6_9PEZI</name>
<dbReference type="Proteomes" id="UP000243797">
    <property type="component" value="Unassembled WGS sequence"/>
</dbReference>
<evidence type="ECO:0000313" key="3">
    <source>
        <dbReference type="Proteomes" id="UP000243797"/>
    </source>
</evidence>
<sequence>MPPKKASSATKRKATAATEPTTEPAIDSAVPPPNKRSRTKDPRASHLYTDDNPSTTLHGTGFKDRATALHTLDLVSSRSLTYQFQTINTMLYRARGHAHKTDGINEAIEVFQKWTEGYKSRKAELRSFPLLSKPKVKEYLERYDEGDFGDEGKETEELEGAEAFARMYVELGPRKRLANTLVDEKHPEKEDWEVRRYKQLCGLVKEGKNWETGQLWIDERGRIPTKEHLRLLFWGWSPSKKA</sequence>
<evidence type="ECO:0000313" key="2">
    <source>
        <dbReference type="EMBL" id="PNS17660.1"/>
    </source>
</evidence>
<organism evidence="2 3">
    <name type="scientific">Sphaceloma murrayae</name>
    <dbReference type="NCBI Taxonomy" id="2082308"/>
    <lineage>
        <taxon>Eukaryota</taxon>
        <taxon>Fungi</taxon>
        <taxon>Dikarya</taxon>
        <taxon>Ascomycota</taxon>
        <taxon>Pezizomycotina</taxon>
        <taxon>Dothideomycetes</taxon>
        <taxon>Dothideomycetidae</taxon>
        <taxon>Myriangiales</taxon>
        <taxon>Elsinoaceae</taxon>
        <taxon>Sphaceloma</taxon>
    </lineage>
</organism>
<dbReference type="InParanoid" id="A0A2K1QRU6"/>
<protein>
    <submittedName>
        <fullName evidence="2">PARP-type zinc finger-containing protein</fullName>
    </submittedName>
</protein>
<dbReference type="OrthoDB" id="8188991at2759"/>
<feature type="region of interest" description="Disordered" evidence="1">
    <location>
        <begin position="1"/>
        <end position="59"/>
    </location>
</feature>
<evidence type="ECO:0000256" key="1">
    <source>
        <dbReference type="SAM" id="MobiDB-lite"/>
    </source>
</evidence>